<comment type="similarity">
    <text evidence="1">Belongs to the pectinesterase family.</text>
</comment>
<dbReference type="InterPro" id="IPR011050">
    <property type="entry name" value="Pectin_lyase_fold/virulence"/>
</dbReference>
<feature type="chain" id="PRO_5015376469" description="Pectinesterase" evidence="5">
    <location>
        <begin position="24"/>
        <end position="329"/>
    </location>
</feature>
<evidence type="ECO:0000313" key="8">
    <source>
        <dbReference type="Proteomes" id="UP000243525"/>
    </source>
</evidence>
<keyword evidence="8" id="KW-1185">Reference proteome</keyword>
<dbReference type="UniPathway" id="UPA00545">
    <property type="reaction ID" value="UER00823"/>
</dbReference>
<dbReference type="PROSITE" id="PS00800">
    <property type="entry name" value="PECTINESTERASE_1"/>
    <property type="match status" value="1"/>
</dbReference>
<evidence type="ECO:0000313" key="7">
    <source>
        <dbReference type="EMBL" id="PTN09799.1"/>
    </source>
</evidence>
<evidence type="ECO:0000256" key="2">
    <source>
        <dbReference type="ARBA" id="ARBA00022801"/>
    </source>
</evidence>
<dbReference type="InterPro" id="IPR012334">
    <property type="entry name" value="Pectin_lyas_fold"/>
</dbReference>
<dbReference type="GO" id="GO:0030599">
    <property type="term" value="F:pectinesterase activity"/>
    <property type="evidence" value="ECO:0007669"/>
    <property type="project" value="UniProtKB-UniRule"/>
</dbReference>
<dbReference type="EC" id="3.1.1.11" evidence="5"/>
<protein>
    <recommendedName>
        <fullName evidence="5">Pectinesterase</fullName>
        <ecNumber evidence="5">3.1.1.11</ecNumber>
    </recommendedName>
</protein>
<organism evidence="7 8">
    <name type="scientific">Mangrovibacterium marinum</name>
    <dbReference type="NCBI Taxonomy" id="1639118"/>
    <lineage>
        <taxon>Bacteria</taxon>
        <taxon>Pseudomonadati</taxon>
        <taxon>Bacteroidota</taxon>
        <taxon>Bacteroidia</taxon>
        <taxon>Marinilabiliales</taxon>
        <taxon>Prolixibacteraceae</taxon>
        <taxon>Mangrovibacterium</taxon>
    </lineage>
</organism>
<dbReference type="Gene3D" id="2.160.20.10">
    <property type="entry name" value="Single-stranded right-handed beta-helix, Pectin lyase-like"/>
    <property type="match status" value="1"/>
</dbReference>
<proteinExistence type="inferred from homology"/>
<dbReference type="SUPFAM" id="SSF51126">
    <property type="entry name" value="Pectin lyase-like"/>
    <property type="match status" value="1"/>
</dbReference>
<keyword evidence="5" id="KW-0732">Signal</keyword>
<feature type="domain" description="Pectinesterase catalytic" evidence="6">
    <location>
        <begin position="29"/>
        <end position="311"/>
    </location>
</feature>
<dbReference type="InterPro" id="IPR033131">
    <property type="entry name" value="Pectinesterase_Asp_AS"/>
</dbReference>
<dbReference type="EMBL" id="QAAD01000003">
    <property type="protein sequence ID" value="PTN09799.1"/>
    <property type="molecule type" value="Genomic_DNA"/>
</dbReference>
<dbReference type="GO" id="GO:0045490">
    <property type="term" value="P:pectin catabolic process"/>
    <property type="evidence" value="ECO:0007669"/>
    <property type="project" value="UniProtKB-UniRule"/>
</dbReference>
<evidence type="ECO:0000256" key="5">
    <source>
        <dbReference type="RuleBase" id="RU000589"/>
    </source>
</evidence>
<dbReference type="AlphaFoldDB" id="A0A2T5C4L9"/>
<comment type="caution">
    <text evidence="7">The sequence shown here is derived from an EMBL/GenBank/DDBJ whole genome shotgun (WGS) entry which is preliminary data.</text>
</comment>
<dbReference type="PANTHER" id="PTHR31321">
    <property type="entry name" value="ACYL-COA THIOESTER HYDROLASE YBHC-RELATED"/>
    <property type="match status" value="1"/>
</dbReference>
<dbReference type="GO" id="GO:0042545">
    <property type="term" value="P:cell wall modification"/>
    <property type="evidence" value="ECO:0007669"/>
    <property type="project" value="UniProtKB-UniRule"/>
</dbReference>
<dbReference type="PANTHER" id="PTHR31321:SF57">
    <property type="entry name" value="PECTINESTERASE 53-RELATED"/>
    <property type="match status" value="1"/>
</dbReference>
<comment type="pathway">
    <text evidence="5">Glycan metabolism; pectin degradation; 2-dehydro-3-deoxy-D-gluconate from pectin: step 1/5.</text>
</comment>
<evidence type="ECO:0000256" key="4">
    <source>
        <dbReference type="PROSITE-ProRule" id="PRU10040"/>
    </source>
</evidence>
<dbReference type="GO" id="GO:0009279">
    <property type="term" value="C:cell outer membrane"/>
    <property type="evidence" value="ECO:0007669"/>
    <property type="project" value="TreeGrafter"/>
</dbReference>
<sequence>MVFVKKIMLLCVAVCGLWASSNADVKYEMTVAKDGSGDYTTIQEAINATKAFPDKPILIHIKKGVYKEKVRVYSWNNKLTLKGEGAKETIITYDDYFDKIGLGRNSTFHTYTLKVEGNDFTAEDLTIANTAGPVGQAVALHVEGDRCQFRNCRILGHQDTLYAAGEGSRQYYKNCFVEGTTDFIFGEAIAIFDGCTINSKSDSYVTAASTAEIQPFGYVFLNCTLTADEGVSKCFLGRPWRDYAKVVYLNCHLGDHILPQGWSNWSKTKRDQTAYYAEYQSEGPGARVSSRVGWSHQLSKKQAKAYTIAHIFNTSSRSNSGADNWNPGE</sequence>
<dbReference type="OrthoDB" id="9804686at2"/>
<reference evidence="7 8" key="1">
    <citation type="submission" date="2018-04" db="EMBL/GenBank/DDBJ databases">
        <title>Genomic Encyclopedia of Archaeal and Bacterial Type Strains, Phase II (KMG-II): from individual species to whole genera.</title>
        <authorList>
            <person name="Goeker M."/>
        </authorList>
    </citation>
    <scope>NUCLEOTIDE SEQUENCE [LARGE SCALE GENOMIC DNA]</scope>
    <source>
        <strain evidence="7 8">DSM 28823</strain>
    </source>
</reference>
<comment type="catalytic activity">
    <reaction evidence="5">
        <text>[(1-&gt;4)-alpha-D-galacturonosyl methyl ester](n) + n H2O = [(1-&gt;4)-alpha-D-galacturonosyl](n) + n methanol + n H(+)</text>
        <dbReference type="Rhea" id="RHEA:22380"/>
        <dbReference type="Rhea" id="RHEA-COMP:14570"/>
        <dbReference type="Rhea" id="RHEA-COMP:14573"/>
        <dbReference type="ChEBI" id="CHEBI:15377"/>
        <dbReference type="ChEBI" id="CHEBI:15378"/>
        <dbReference type="ChEBI" id="CHEBI:17790"/>
        <dbReference type="ChEBI" id="CHEBI:140522"/>
        <dbReference type="ChEBI" id="CHEBI:140523"/>
        <dbReference type="EC" id="3.1.1.11"/>
    </reaction>
</comment>
<gene>
    <name evidence="7" type="ORF">C8N47_10393</name>
</gene>
<dbReference type="InterPro" id="IPR000070">
    <property type="entry name" value="Pectinesterase_cat"/>
</dbReference>
<keyword evidence="3 5" id="KW-0063">Aspartyl esterase</keyword>
<evidence type="ECO:0000259" key="6">
    <source>
        <dbReference type="Pfam" id="PF01095"/>
    </source>
</evidence>
<feature type="signal peptide" evidence="5">
    <location>
        <begin position="1"/>
        <end position="23"/>
    </location>
</feature>
<name>A0A2T5C4L9_9BACT</name>
<dbReference type="RefSeq" id="WP_107821184.1">
    <property type="nucleotide sequence ID" value="NZ_OY782574.1"/>
</dbReference>
<accession>A0A2T5C4L9</accession>
<dbReference type="Pfam" id="PF01095">
    <property type="entry name" value="Pectinesterase"/>
    <property type="match status" value="1"/>
</dbReference>
<dbReference type="PROSITE" id="PS00503">
    <property type="entry name" value="PECTINESTERASE_2"/>
    <property type="match status" value="1"/>
</dbReference>
<evidence type="ECO:0000256" key="1">
    <source>
        <dbReference type="ARBA" id="ARBA00008891"/>
    </source>
</evidence>
<keyword evidence="2 5" id="KW-0378">Hydrolase</keyword>
<feature type="active site" evidence="4">
    <location>
        <position position="182"/>
    </location>
</feature>
<dbReference type="InterPro" id="IPR018040">
    <property type="entry name" value="Pectinesterase_Tyr_AS"/>
</dbReference>
<evidence type="ECO:0000256" key="3">
    <source>
        <dbReference type="ARBA" id="ARBA00023085"/>
    </source>
</evidence>
<dbReference type="Proteomes" id="UP000243525">
    <property type="component" value="Unassembled WGS sequence"/>
</dbReference>